<gene>
    <name evidence="2" type="ORF">SKAU_G00090970</name>
</gene>
<protein>
    <submittedName>
        <fullName evidence="2">Uncharacterized protein</fullName>
    </submittedName>
</protein>
<evidence type="ECO:0000256" key="1">
    <source>
        <dbReference type="SAM" id="MobiDB-lite"/>
    </source>
</evidence>
<dbReference type="Proteomes" id="UP001152622">
    <property type="component" value="Chromosome 3"/>
</dbReference>
<name>A0A9Q1FWE0_SYNKA</name>
<evidence type="ECO:0000313" key="3">
    <source>
        <dbReference type="Proteomes" id="UP001152622"/>
    </source>
</evidence>
<keyword evidence="3" id="KW-1185">Reference proteome</keyword>
<sequence length="98" mass="9911">MEEKQRSQTPALRPPGGPFEAGRGTAGEASKAAQDGGNSGRQKKQRVCAVGWTDGRTPPGTGSQDTGGVPADGIPRPGAFKAMSRAGAGFSSAFSPRP</sequence>
<organism evidence="2 3">
    <name type="scientific">Synaphobranchus kaupii</name>
    <name type="common">Kaup's arrowtooth eel</name>
    <dbReference type="NCBI Taxonomy" id="118154"/>
    <lineage>
        <taxon>Eukaryota</taxon>
        <taxon>Metazoa</taxon>
        <taxon>Chordata</taxon>
        <taxon>Craniata</taxon>
        <taxon>Vertebrata</taxon>
        <taxon>Euteleostomi</taxon>
        <taxon>Actinopterygii</taxon>
        <taxon>Neopterygii</taxon>
        <taxon>Teleostei</taxon>
        <taxon>Anguilliformes</taxon>
        <taxon>Synaphobranchidae</taxon>
        <taxon>Synaphobranchus</taxon>
    </lineage>
</organism>
<feature type="region of interest" description="Disordered" evidence="1">
    <location>
        <begin position="1"/>
        <end position="98"/>
    </location>
</feature>
<accession>A0A9Q1FWE0</accession>
<feature type="compositionally biased region" description="Low complexity" evidence="1">
    <location>
        <begin position="86"/>
        <end position="98"/>
    </location>
</feature>
<reference evidence="2" key="1">
    <citation type="journal article" date="2023" name="Science">
        <title>Genome structures resolve the early diversification of teleost fishes.</title>
        <authorList>
            <person name="Parey E."/>
            <person name="Louis A."/>
            <person name="Montfort J."/>
            <person name="Bouchez O."/>
            <person name="Roques C."/>
            <person name="Iampietro C."/>
            <person name="Lluch J."/>
            <person name="Castinel A."/>
            <person name="Donnadieu C."/>
            <person name="Desvignes T."/>
            <person name="Floi Bucao C."/>
            <person name="Jouanno E."/>
            <person name="Wen M."/>
            <person name="Mejri S."/>
            <person name="Dirks R."/>
            <person name="Jansen H."/>
            <person name="Henkel C."/>
            <person name="Chen W.J."/>
            <person name="Zahm M."/>
            <person name="Cabau C."/>
            <person name="Klopp C."/>
            <person name="Thompson A.W."/>
            <person name="Robinson-Rechavi M."/>
            <person name="Braasch I."/>
            <person name="Lecointre G."/>
            <person name="Bobe J."/>
            <person name="Postlethwait J.H."/>
            <person name="Berthelot C."/>
            <person name="Roest Crollius H."/>
            <person name="Guiguen Y."/>
        </authorList>
    </citation>
    <scope>NUCLEOTIDE SEQUENCE</scope>
    <source>
        <strain evidence="2">WJC10195</strain>
    </source>
</reference>
<proteinExistence type="predicted"/>
<comment type="caution">
    <text evidence="2">The sequence shown here is derived from an EMBL/GenBank/DDBJ whole genome shotgun (WGS) entry which is preliminary data.</text>
</comment>
<dbReference type="AlphaFoldDB" id="A0A9Q1FWE0"/>
<evidence type="ECO:0000313" key="2">
    <source>
        <dbReference type="EMBL" id="KAJ8369069.1"/>
    </source>
</evidence>
<dbReference type="EMBL" id="JAINUF010000003">
    <property type="protein sequence ID" value="KAJ8369069.1"/>
    <property type="molecule type" value="Genomic_DNA"/>
</dbReference>